<accession>A0ACC0WUK6</accession>
<reference evidence="1 2" key="1">
    <citation type="journal article" date="2022" name="bioRxiv">
        <title>The genome of the oomycete Peronosclerospora sorghi, a cosmopolitan pathogen of maize and sorghum, is inflated with dispersed pseudogenes.</title>
        <authorList>
            <person name="Fletcher K."/>
            <person name="Martin F."/>
            <person name="Isakeit T."/>
            <person name="Cavanaugh K."/>
            <person name="Magill C."/>
            <person name="Michelmore R."/>
        </authorList>
    </citation>
    <scope>NUCLEOTIDE SEQUENCE [LARGE SCALE GENOMIC DNA]</scope>
    <source>
        <strain evidence="1">P6</strain>
    </source>
</reference>
<name>A0ACC0WUK6_9STRA</name>
<evidence type="ECO:0000313" key="2">
    <source>
        <dbReference type="Proteomes" id="UP001163321"/>
    </source>
</evidence>
<dbReference type="EMBL" id="CM047580">
    <property type="protein sequence ID" value="KAI9921739.1"/>
    <property type="molecule type" value="Genomic_DNA"/>
</dbReference>
<evidence type="ECO:0000313" key="1">
    <source>
        <dbReference type="EMBL" id="KAI9921739.1"/>
    </source>
</evidence>
<keyword evidence="2" id="KW-1185">Reference proteome</keyword>
<organism evidence="1 2">
    <name type="scientific">Peronosclerospora sorghi</name>
    <dbReference type="NCBI Taxonomy" id="230839"/>
    <lineage>
        <taxon>Eukaryota</taxon>
        <taxon>Sar</taxon>
        <taxon>Stramenopiles</taxon>
        <taxon>Oomycota</taxon>
        <taxon>Peronosporomycetes</taxon>
        <taxon>Peronosporales</taxon>
        <taxon>Peronosporaceae</taxon>
        <taxon>Peronosclerospora</taxon>
    </lineage>
</organism>
<protein>
    <submittedName>
        <fullName evidence="1">Uncharacterized protein</fullName>
    </submittedName>
</protein>
<comment type="caution">
    <text evidence="1">The sequence shown here is derived from an EMBL/GenBank/DDBJ whole genome shotgun (WGS) entry which is preliminary data.</text>
</comment>
<dbReference type="Proteomes" id="UP001163321">
    <property type="component" value="Chromosome 1"/>
</dbReference>
<sequence>MFRTRYLFIHSKEHQAILFFREAKARVGRVAVSSDGVDEDGVEEDRSDVNGAYSAAGNGAGSSAANGAGGSAGNGAGSLAGNGADSFSGMVWGDVGRIIRQMEGFLLVFSQECRAQIQYCVLEHGMICCYDQPGGALRESIRLTRHRIRVLPHGSDDAGVCPNRFTVHALEVKRNDEANKFVLAGKREKKYLFAAVTSKIMIKWANAVQNWRRHTFDDPISCALSVHDAITNNEIQNPDIKQRALLLESQRAQLVNLAIRFDVQLVRWNPESGKAKSRGLLTRPAFSQSSNVNALKASSFAVLILGHDEFFQIHIICQTHAACVNAKYTAFRFNVWKGKLNLSTNLSIDTTRTNESRVKALNCIRRHNNLYVATLIKTIQLVQKLQHGTLNFTSATTARVITLASNRINFVNEHNRRRMIVCYAEHLTDKFWAIAQVLLNQLGANNTQKCS</sequence>
<proteinExistence type="predicted"/>
<gene>
    <name evidence="1" type="ORF">PsorP6_000134</name>
</gene>